<evidence type="ECO:0000313" key="7">
    <source>
        <dbReference type="Proteomes" id="UP001281761"/>
    </source>
</evidence>
<protein>
    <recommendedName>
        <fullName evidence="5">Ribosomal eL28/Mak16 domain-containing protein</fullName>
    </recommendedName>
</protein>
<dbReference type="Pfam" id="PF04874">
    <property type="entry name" value="Mak16"/>
    <property type="match status" value="1"/>
</dbReference>
<feature type="compositionally biased region" description="Acidic residues" evidence="4">
    <location>
        <begin position="240"/>
        <end position="285"/>
    </location>
</feature>
<feature type="compositionally biased region" description="Basic residues" evidence="4">
    <location>
        <begin position="291"/>
        <end position="308"/>
    </location>
</feature>
<feature type="compositionally biased region" description="Basic residues" evidence="4">
    <location>
        <begin position="338"/>
        <end position="351"/>
    </location>
</feature>
<comment type="subcellular location">
    <subcellularLocation>
        <location evidence="1">Nucleus</location>
    </subcellularLocation>
</comment>
<gene>
    <name evidence="6" type="ORF">BLNAU_12725</name>
</gene>
<dbReference type="EMBL" id="JARBJD010000105">
    <property type="protein sequence ID" value="KAK2952316.1"/>
    <property type="molecule type" value="Genomic_DNA"/>
</dbReference>
<comment type="similarity">
    <text evidence="2">Belongs to the MAK16 family.</text>
</comment>
<evidence type="ECO:0000259" key="5">
    <source>
        <dbReference type="Pfam" id="PF01778"/>
    </source>
</evidence>
<name>A0ABQ9XQ15_9EUKA</name>
<evidence type="ECO:0000256" key="1">
    <source>
        <dbReference type="ARBA" id="ARBA00004123"/>
    </source>
</evidence>
<organism evidence="6 7">
    <name type="scientific">Blattamonas nauphoetae</name>
    <dbReference type="NCBI Taxonomy" id="2049346"/>
    <lineage>
        <taxon>Eukaryota</taxon>
        <taxon>Metamonada</taxon>
        <taxon>Preaxostyla</taxon>
        <taxon>Oxymonadida</taxon>
        <taxon>Blattamonas</taxon>
    </lineage>
</organism>
<dbReference type="Gene3D" id="3.30.390.110">
    <property type="match status" value="1"/>
</dbReference>
<evidence type="ECO:0000313" key="6">
    <source>
        <dbReference type="EMBL" id="KAK2952316.1"/>
    </source>
</evidence>
<dbReference type="PANTHER" id="PTHR23405:SF4">
    <property type="entry name" value="PROTEIN MAK16 HOMOLOG"/>
    <property type="match status" value="1"/>
</dbReference>
<dbReference type="Proteomes" id="UP001281761">
    <property type="component" value="Unassembled WGS sequence"/>
</dbReference>
<proteinExistence type="inferred from homology"/>
<dbReference type="Pfam" id="PF01778">
    <property type="entry name" value="Ribosomal_L28e"/>
    <property type="match status" value="1"/>
</dbReference>
<evidence type="ECO:0000256" key="4">
    <source>
        <dbReference type="SAM" id="MobiDB-lite"/>
    </source>
</evidence>
<feature type="region of interest" description="Disordered" evidence="4">
    <location>
        <begin position="224"/>
        <end position="351"/>
    </location>
</feature>
<dbReference type="PANTHER" id="PTHR23405">
    <property type="entry name" value="MAINTENANCE OF KILLER 16 MAK16 PROTEIN-RELATED"/>
    <property type="match status" value="1"/>
</dbReference>
<sequence length="351" mass="40571">MSLQATDDLVWSCINRGFCSFKAKTTTQLFCRNPHNVTGLCDHRSCPLANSQYATIEEIDGRICLMMKTAERAQYPSRLWEKIPLPSDKKQAKHIIKDNLQFWPAHQQKNVMRRYIRILQIQGKQRKMRLKERPAEVVIKRKVERKMKKAEFKAEKAAHIEDNIKKTLLDRLKNKQYEGVFNFPQQAFNEALAESGAVSDDSEAEVSVPQYEYEYEMEREGPMMQTMMPSGSTQRKTFVEESESGDDEDEGSDGFDDFDSDDFGSSNESDDSEEKYQESDSESSEEAPIVKQKRIHSAAPKKKDHKKHRPDDDDSLDFTPSEAEKFTPSGDIEDLIPQRKKLPKKKHFTKK</sequence>
<feature type="compositionally biased region" description="Polar residues" evidence="4">
    <location>
        <begin position="227"/>
        <end position="236"/>
    </location>
</feature>
<keyword evidence="3" id="KW-0539">Nucleus</keyword>
<reference evidence="6 7" key="1">
    <citation type="journal article" date="2022" name="bioRxiv">
        <title>Genomics of Preaxostyla Flagellates Illuminates Evolutionary Transitions and the Path Towards Mitochondrial Loss.</title>
        <authorList>
            <person name="Novak L.V.F."/>
            <person name="Treitli S.C."/>
            <person name="Pyrih J."/>
            <person name="Halakuc P."/>
            <person name="Pipaliya S.V."/>
            <person name="Vacek V."/>
            <person name="Brzon O."/>
            <person name="Soukal P."/>
            <person name="Eme L."/>
            <person name="Dacks J.B."/>
            <person name="Karnkowska A."/>
            <person name="Elias M."/>
            <person name="Hampl V."/>
        </authorList>
    </citation>
    <scope>NUCLEOTIDE SEQUENCE [LARGE SCALE GENOMIC DNA]</scope>
    <source>
        <strain evidence="6">NAU3</strain>
        <tissue evidence="6">Gut</tissue>
    </source>
</reference>
<evidence type="ECO:0000256" key="2">
    <source>
        <dbReference type="ARBA" id="ARBA00005514"/>
    </source>
</evidence>
<evidence type="ECO:0000256" key="3">
    <source>
        <dbReference type="ARBA" id="ARBA00023242"/>
    </source>
</evidence>
<comment type="caution">
    <text evidence="6">The sequence shown here is derived from an EMBL/GenBank/DDBJ whole genome shotgun (WGS) entry which is preliminary data.</text>
</comment>
<keyword evidence="7" id="KW-1185">Reference proteome</keyword>
<accession>A0ABQ9XQ15</accession>
<feature type="domain" description="Ribosomal eL28/Mak16" evidence="5">
    <location>
        <begin position="9"/>
        <end position="120"/>
    </location>
</feature>
<dbReference type="InterPro" id="IPR006958">
    <property type="entry name" value="Mak16"/>
</dbReference>
<dbReference type="InterPro" id="IPR029004">
    <property type="entry name" value="Ribosomal_eL28/Mak16"/>
</dbReference>